<dbReference type="InterPro" id="IPR013955">
    <property type="entry name" value="Rep_factor-A_C"/>
</dbReference>
<proteinExistence type="predicted"/>
<dbReference type="AlphaFoldDB" id="A0ABD3DKT6"/>
<evidence type="ECO:0000256" key="1">
    <source>
        <dbReference type="SAM" id="MobiDB-lite"/>
    </source>
</evidence>
<dbReference type="SUPFAM" id="SSF50249">
    <property type="entry name" value="Nucleic acid-binding proteins"/>
    <property type="match status" value="3"/>
</dbReference>
<reference evidence="5" key="1">
    <citation type="journal article" date="2024" name="IScience">
        <title>Strigolactones Initiate the Formation of Haustorium-like Structures in Castilleja.</title>
        <authorList>
            <person name="Buerger M."/>
            <person name="Peterson D."/>
            <person name="Chory J."/>
        </authorList>
    </citation>
    <scope>NUCLEOTIDE SEQUENCE [LARGE SCALE GENOMIC DNA]</scope>
</reference>
<evidence type="ECO:0000313" key="5">
    <source>
        <dbReference type="Proteomes" id="UP001632038"/>
    </source>
</evidence>
<feature type="compositionally biased region" description="Basic residues" evidence="1">
    <location>
        <begin position="477"/>
        <end position="489"/>
    </location>
</feature>
<keyword evidence="5" id="KW-1185">Reference proteome</keyword>
<dbReference type="CDD" id="cd04480">
    <property type="entry name" value="RPA1_DBD_A_like"/>
    <property type="match status" value="1"/>
</dbReference>
<dbReference type="InterPro" id="IPR012340">
    <property type="entry name" value="NA-bd_OB-fold"/>
</dbReference>
<dbReference type="Pfam" id="PF08646">
    <property type="entry name" value="Rep_fac-A_C"/>
    <property type="match status" value="1"/>
</dbReference>
<feature type="compositionally biased region" description="Polar residues" evidence="1">
    <location>
        <begin position="447"/>
        <end position="458"/>
    </location>
</feature>
<dbReference type="EMBL" id="JAVIJP010000017">
    <property type="protein sequence ID" value="KAL3641485.1"/>
    <property type="molecule type" value="Genomic_DNA"/>
</dbReference>
<dbReference type="InterPro" id="IPR003871">
    <property type="entry name" value="RFA1B/D_OB_1st"/>
</dbReference>
<dbReference type="PANTHER" id="PTHR47165:SF4">
    <property type="entry name" value="OS03G0429900 PROTEIN"/>
    <property type="match status" value="1"/>
</dbReference>
<evidence type="ECO:0008006" key="6">
    <source>
        <dbReference type="Google" id="ProtNLM"/>
    </source>
</evidence>
<gene>
    <name evidence="4" type="ORF">CASFOL_016453</name>
</gene>
<feature type="compositionally biased region" description="Basic and acidic residues" evidence="1">
    <location>
        <begin position="430"/>
        <end position="442"/>
    </location>
</feature>
<accession>A0ABD3DKT6</accession>
<evidence type="ECO:0000259" key="3">
    <source>
        <dbReference type="Pfam" id="PF08646"/>
    </source>
</evidence>
<feature type="region of interest" description="Disordered" evidence="1">
    <location>
        <begin position="416"/>
        <end position="489"/>
    </location>
</feature>
<dbReference type="PANTHER" id="PTHR47165">
    <property type="entry name" value="OS03G0429900 PROTEIN"/>
    <property type="match status" value="1"/>
</dbReference>
<dbReference type="Gene3D" id="2.40.50.140">
    <property type="entry name" value="Nucleic acid-binding proteins"/>
    <property type="match status" value="2"/>
</dbReference>
<dbReference type="Pfam" id="PF02721">
    <property type="entry name" value="DUF223"/>
    <property type="match status" value="1"/>
</dbReference>
<comment type="caution">
    <text evidence="4">The sequence shown here is derived from an EMBL/GenBank/DDBJ whole genome shotgun (WGS) entry which is preliminary data.</text>
</comment>
<feature type="domain" description="Replication factor A C-terminal" evidence="3">
    <location>
        <begin position="244"/>
        <end position="330"/>
    </location>
</feature>
<evidence type="ECO:0000313" key="4">
    <source>
        <dbReference type="EMBL" id="KAL3641485.1"/>
    </source>
</evidence>
<feature type="domain" description="Replication protein A 70 kDa DNA-binding subunit B/D first OB fold" evidence="2">
    <location>
        <begin position="7"/>
        <end position="110"/>
    </location>
</feature>
<name>A0ABD3DKT6_9LAMI</name>
<evidence type="ECO:0000259" key="2">
    <source>
        <dbReference type="Pfam" id="PF02721"/>
    </source>
</evidence>
<organism evidence="4 5">
    <name type="scientific">Castilleja foliolosa</name>
    <dbReference type="NCBI Taxonomy" id="1961234"/>
    <lineage>
        <taxon>Eukaryota</taxon>
        <taxon>Viridiplantae</taxon>
        <taxon>Streptophyta</taxon>
        <taxon>Embryophyta</taxon>
        <taxon>Tracheophyta</taxon>
        <taxon>Spermatophyta</taxon>
        <taxon>Magnoliopsida</taxon>
        <taxon>eudicotyledons</taxon>
        <taxon>Gunneridae</taxon>
        <taxon>Pentapetalae</taxon>
        <taxon>asterids</taxon>
        <taxon>lamiids</taxon>
        <taxon>Lamiales</taxon>
        <taxon>Orobanchaceae</taxon>
        <taxon>Pedicularideae</taxon>
        <taxon>Castillejinae</taxon>
        <taxon>Castilleja</taxon>
    </lineage>
</organism>
<protein>
    <recommendedName>
        <fullName evidence="6">Replication factor A C-terminal domain-containing protein</fullName>
    </recommendedName>
</protein>
<sequence length="489" mass="56614">MAGGMYSLFQNLNSSKNSWAVKARVVRTYFQPKFNYPEELEKFEMILHDEQGDRIHASIRIDLYQDLKTDIQEGQVYKFKNFVVMDNKARTRTTSNEHKLYFLKNTHVVKYEESFPQLMYNFIDFEDIIMDRHLIHNVLLDVIGVVTSYQEPSHVAGTRRFDFKLADTEGKEIVCSLWGDYINLLLPILEEKEEKTAVVCIQFGKINDFYPNELKIQSTYHVTKVTVNGEDAVFKNFFERAFYWIEATIVDIVTTKNFWYLACKKCLKKVCVEGGIKKCLKCGEETLNDIYRYKLEVLVVDRTGSATLLLWNTHCYSLIGQTASQGDSNKSIPRIIEEKLIDKRVLFEVKLTAENNFKEIDHYLVNRLTFDDEIMVIHALKYNGSQETVTEDNDILSDGSRVSTTIEDSVKLDKNDKGKAKIDDMSNSEHSFEGDEMEHVNEEDPIPTTNAAQQNSQVGEHRSRKGIPNDPQATYTSKRKRTKKEKIDV</sequence>
<dbReference type="Proteomes" id="UP001632038">
    <property type="component" value="Unassembled WGS sequence"/>
</dbReference>